<name>A0A9W4SL48_9GLOM</name>
<sequence>QAGIQWIRSKESILARTLTTDGNGWGIASEWLPYLSEISVLRSLEVRYGSHTLPPQGVVEIPIKLLSTSRTIQ</sequence>
<feature type="non-terminal residue" evidence="1">
    <location>
        <position position="1"/>
    </location>
</feature>
<protein>
    <submittedName>
        <fullName evidence="1">1816_t:CDS:1</fullName>
    </submittedName>
</protein>
<comment type="caution">
    <text evidence="1">The sequence shown here is derived from an EMBL/GenBank/DDBJ whole genome shotgun (WGS) entry which is preliminary data.</text>
</comment>
<dbReference type="AlphaFoldDB" id="A0A9W4SL48"/>
<accession>A0A9W4SL48</accession>
<reference evidence="1" key="1">
    <citation type="submission" date="2022-08" db="EMBL/GenBank/DDBJ databases">
        <authorList>
            <person name="Kallberg Y."/>
            <person name="Tangrot J."/>
            <person name="Rosling A."/>
        </authorList>
    </citation>
    <scope>NUCLEOTIDE SEQUENCE</scope>
    <source>
        <strain evidence="1">Wild A</strain>
    </source>
</reference>
<proteinExistence type="predicted"/>
<evidence type="ECO:0000313" key="2">
    <source>
        <dbReference type="Proteomes" id="UP001153678"/>
    </source>
</evidence>
<evidence type="ECO:0000313" key="1">
    <source>
        <dbReference type="EMBL" id="CAI2172295.1"/>
    </source>
</evidence>
<organism evidence="1 2">
    <name type="scientific">Funneliformis geosporum</name>
    <dbReference type="NCBI Taxonomy" id="1117311"/>
    <lineage>
        <taxon>Eukaryota</taxon>
        <taxon>Fungi</taxon>
        <taxon>Fungi incertae sedis</taxon>
        <taxon>Mucoromycota</taxon>
        <taxon>Glomeromycotina</taxon>
        <taxon>Glomeromycetes</taxon>
        <taxon>Glomerales</taxon>
        <taxon>Glomeraceae</taxon>
        <taxon>Funneliformis</taxon>
    </lineage>
</organism>
<dbReference type="EMBL" id="CAMKVN010000921">
    <property type="protein sequence ID" value="CAI2172295.1"/>
    <property type="molecule type" value="Genomic_DNA"/>
</dbReference>
<keyword evidence="2" id="KW-1185">Reference proteome</keyword>
<gene>
    <name evidence="1" type="ORF">FWILDA_LOCUS5507</name>
</gene>
<dbReference type="Proteomes" id="UP001153678">
    <property type="component" value="Unassembled WGS sequence"/>
</dbReference>